<feature type="domain" description="CS" evidence="1">
    <location>
        <begin position="18"/>
        <end position="56"/>
    </location>
</feature>
<dbReference type="InterPro" id="IPR037898">
    <property type="entry name" value="NudC_fam"/>
</dbReference>
<name>A0A4W5K835_9TELE</name>
<dbReference type="GeneTree" id="ENSGT00940000172088"/>
<dbReference type="InterPro" id="IPR007052">
    <property type="entry name" value="CS_dom"/>
</dbReference>
<dbReference type="GO" id="GO:0051082">
    <property type="term" value="F:unfolded protein binding"/>
    <property type="evidence" value="ECO:0007669"/>
    <property type="project" value="TreeGrafter"/>
</dbReference>
<reference evidence="2" key="3">
    <citation type="submission" date="2025-09" db="UniProtKB">
        <authorList>
            <consortium name="Ensembl"/>
        </authorList>
    </citation>
    <scope>IDENTIFICATION</scope>
</reference>
<dbReference type="Gene3D" id="1.20.5.740">
    <property type="entry name" value="Single helix bin"/>
    <property type="match status" value="1"/>
</dbReference>
<dbReference type="Ensembl" id="ENSHHUT00000008431.1">
    <property type="protein sequence ID" value="ENSHHUP00000008186.1"/>
    <property type="gene ID" value="ENSHHUG00000005023.1"/>
</dbReference>
<dbReference type="InterPro" id="IPR008978">
    <property type="entry name" value="HSP20-like_chaperone"/>
</dbReference>
<reference evidence="3" key="1">
    <citation type="submission" date="2018-06" db="EMBL/GenBank/DDBJ databases">
        <title>Genome assembly of Danube salmon.</title>
        <authorList>
            <person name="Macqueen D.J."/>
            <person name="Gundappa M.K."/>
        </authorList>
    </citation>
    <scope>NUCLEOTIDE SEQUENCE [LARGE SCALE GENOMIC DNA]</scope>
</reference>
<keyword evidence="3" id="KW-1185">Reference proteome</keyword>
<dbReference type="PANTHER" id="PTHR12356">
    <property type="entry name" value="NUCLEAR MOVEMENT PROTEIN NUDC"/>
    <property type="match status" value="1"/>
</dbReference>
<dbReference type="SUPFAM" id="SSF49764">
    <property type="entry name" value="HSP20-like chaperones"/>
    <property type="match status" value="1"/>
</dbReference>
<dbReference type="Gene3D" id="2.60.40.790">
    <property type="match status" value="1"/>
</dbReference>
<accession>A0A4W5K835</accession>
<reference evidence="2" key="2">
    <citation type="submission" date="2025-08" db="UniProtKB">
        <authorList>
            <consortium name="Ensembl"/>
        </authorList>
    </citation>
    <scope>IDENTIFICATION</scope>
</reference>
<dbReference type="STRING" id="62062.ENSHHUP00000008186"/>
<dbReference type="Proteomes" id="UP000314982">
    <property type="component" value="Unassembled WGS sequence"/>
</dbReference>
<evidence type="ECO:0000259" key="1">
    <source>
        <dbReference type="Pfam" id="PF04969"/>
    </source>
</evidence>
<organism evidence="2 3">
    <name type="scientific">Hucho hucho</name>
    <name type="common">huchen</name>
    <dbReference type="NCBI Taxonomy" id="62062"/>
    <lineage>
        <taxon>Eukaryota</taxon>
        <taxon>Metazoa</taxon>
        <taxon>Chordata</taxon>
        <taxon>Craniata</taxon>
        <taxon>Vertebrata</taxon>
        <taxon>Euteleostomi</taxon>
        <taxon>Actinopterygii</taxon>
        <taxon>Neopterygii</taxon>
        <taxon>Teleostei</taxon>
        <taxon>Protacanthopterygii</taxon>
        <taxon>Salmoniformes</taxon>
        <taxon>Salmonidae</taxon>
        <taxon>Salmoninae</taxon>
        <taxon>Hucho</taxon>
    </lineage>
</organism>
<dbReference type="GO" id="GO:0005737">
    <property type="term" value="C:cytoplasm"/>
    <property type="evidence" value="ECO:0007669"/>
    <property type="project" value="TreeGrafter"/>
</dbReference>
<evidence type="ECO:0000313" key="2">
    <source>
        <dbReference type="Ensembl" id="ENSHHUP00000008186.1"/>
    </source>
</evidence>
<sequence>MSVHFEERSGVLPCKTPWGNWSQTIEEVFIEVNVPHGMSGKEVKCHLGYKLIELHDCILYLLSPVSCTSTVNDLGISVADEGTWTLMMCLICIVLMKMNREGEYCADAWLQDHMQRKLTLERFHRGGDTMKFSPISGAEISGNAADGGPAFYSLQK</sequence>
<dbReference type="AlphaFoldDB" id="A0A4W5K835"/>
<dbReference type="PANTHER" id="PTHR12356:SF18">
    <property type="entry name" value="NUDC DOMAIN-CONTAINING PROTEIN 2"/>
    <property type="match status" value="1"/>
</dbReference>
<protein>
    <recommendedName>
        <fullName evidence="1">CS domain-containing protein</fullName>
    </recommendedName>
</protein>
<evidence type="ECO:0000313" key="3">
    <source>
        <dbReference type="Proteomes" id="UP000314982"/>
    </source>
</evidence>
<proteinExistence type="predicted"/>
<dbReference type="GO" id="GO:0006457">
    <property type="term" value="P:protein folding"/>
    <property type="evidence" value="ECO:0007669"/>
    <property type="project" value="TreeGrafter"/>
</dbReference>
<dbReference type="Pfam" id="PF04969">
    <property type="entry name" value="CS"/>
    <property type="match status" value="1"/>
</dbReference>